<reference evidence="4" key="1">
    <citation type="submission" date="2015-04" db="EMBL/GenBank/DDBJ databases">
        <authorList>
            <person name="Mushtaq Mamoona"/>
        </authorList>
    </citation>
    <scope>NUCLEOTIDE SEQUENCE [LARGE SCALE GENOMIC DNA]</scope>
    <source>
        <strain evidence="4">AN4859/03</strain>
    </source>
</reference>
<evidence type="ECO:0000313" key="3">
    <source>
        <dbReference type="EMBL" id="CRF33785.1"/>
    </source>
</evidence>
<dbReference type="PANTHER" id="PTHR33969">
    <property type="entry name" value="SEGREGATION AND CONDENSATION PROTEIN A"/>
    <property type="match status" value="1"/>
</dbReference>
<gene>
    <name evidence="3" type="ORF">BRSU_1669</name>
</gene>
<organism evidence="3 4">
    <name type="scientific">Brachyspira suanatina</name>
    <dbReference type="NCBI Taxonomy" id="381802"/>
    <lineage>
        <taxon>Bacteria</taxon>
        <taxon>Pseudomonadati</taxon>
        <taxon>Spirochaetota</taxon>
        <taxon>Spirochaetia</taxon>
        <taxon>Brachyspirales</taxon>
        <taxon>Brachyspiraceae</taxon>
        <taxon>Brachyspira</taxon>
    </lineage>
</organism>
<keyword evidence="4" id="KW-1185">Reference proteome</keyword>
<evidence type="ECO:0000256" key="2">
    <source>
        <dbReference type="SAM" id="MobiDB-lite"/>
    </source>
</evidence>
<feature type="region of interest" description="Disordered" evidence="2">
    <location>
        <begin position="300"/>
        <end position="367"/>
    </location>
</feature>
<proteinExistence type="predicted"/>
<evidence type="ECO:0000256" key="1">
    <source>
        <dbReference type="ARBA" id="ARBA00044777"/>
    </source>
</evidence>
<name>A0A0G4K7T8_9SPIR</name>
<feature type="compositionally biased region" description="Low complexity" evidence="2">
    <location>
        <begin position="336"/>
        <end position="367"/>
    </location>
</feature>
<dbReference type="PANTHER" id="PTHR33969:SF2">
    <property type="entry name" value="SEGREGATION AND CONDENSATION PROTEIN A"/>
    <property type="match status" value="1"/>
</dbReference>
<dbReference type="Pfam" id="PF02616">
    <property type="entry name" value="SMC_ScpA"/>
    <property type="match status" value="1"/>
</dbReference>
<evidence type="ECO:0000313" key="4">
    <source>
        <dbReference type="Proteomes" id="UP000043763"/>
    </source>
</evidence>
<feature type="compositionally biased region" description="Acidic residues" evidence="2">
    <location>
        <begin position="304"/>
        <end position="314"/>
    </location>
</feature>
<sequence length="367" mass="43014">MENYILEFLYFYNILYPIMEENINETQQENNNTINADASAKEETENSKPDYKEFTVSLSSIDYEGPLSILFDMLKRSEKSIYEVSILEIIDQFVEYLKAQAALNLDSTGDFLVVASEFHLYKSKMLLPHDMDDDKFTDKLKFEIVEQMLEFQRYKMVSEELDKLQDTSDTIFERKDTERVKFFKTVSTDDNEVAWKDITLYDLVYAFTKVQFVPETDLAVLSGMSNFHIDNAIDMIRIKLSETAFFPFITLFKDGVTKRQLVTFFLAMLELVKEKEILLKQEMKFREIYVFKRDEKFMPKAEEDKSDDYEESAEESNNNSEEAPNNEEAIEESNENTENNSSEENNQNNSNNENSENISNNSDNQNQ</sequence>
<dbReference type="InterPro" id="IPR003768">
    <property type="entry name" value="ScpA"/>
</dbReference>
<protein>
    <recommendedName>
        <fullName evidence="1">Segregation and condensation protein A</fullName>
    </recommendedName>
</protein>
<dbReference type="Proteomes" id="UP000043763">
    <property type="component" value="Unassembled WGS sequence"/>
</dbReference>
<accession>A0A0G4K7T8</accession>
<dbReference type="Gene3D" id="6.10.250.2410">
    <property type="match status" value="1"/>
</dbReference>
<dbReference type="EMBL" id="CVLB01000001">
    <property type="protein sequence ID" value="CRF33785.1"/>
    <property type="molecule type" value="Genomic_DNA"/>
</dbReference>
<dbReference type="AlphaFoldDB" id="A0A0G4K7T8"/>
<feature type="compositionally biased region" description="Acidic residues" evidence="2">
    <location>
        <begin position="324"/>
        <end position="335"/>
    </location>
</feature>